<organism evidence="2 3">
    <name type="scientific">Perkinsus chesapeaki</name>
    <name type="common">Clam parasite</name>
    <name type="synonym">Perkinsus andrewsi</name>
    <dbReference type="NCBI Taxonomy" id="330153"/>
    <lineage>
        <taxon>Eukaryota</taxon>
        <taxon>Sar</taxon>
        <taxon>Alveolata</taxon>
        <taxon>Perkinsozoa</taxon>
        <taxon>Perkinsea</taxon>
        <taxon>Perkinsida</taxon>
        <taxon>Perkinsidae</taxon>
        <taxon>Perkinsus</taxon>
    </lineage>
</organism>
<keyword evidence="1" id="KW-1133">Transmembrane helix</keyword>
<protein>
    <submittedName>
        <fullName evidence="2">Uncharacterized protein</fullName>
    </submittedName>
</protein>
<evidence type="ECO:0000256" key="1">
    <source>
        <dbReference type="SAM" id="Phobius"/>
    </source>
</evidence>
<dbReference type="Proteomes" id="UP000591131">
    <property type="component" value="Unassembled WGS sequence"/>
</dbReference>
<gene>
    <name evidence="2" type="ORF">FOL47_004751</name>
</gene>
<feature type="transmembrane region" description="Helical" evidence="1">
    <location>
        <begin position="48"/>
        <end position="69"/>
    </location>
</feature>
<keyword evidence="1" id="KW-0472">Membrane</keyword>
<keyword evidence="1" id="KW-0812">Transmembrane</keyword>
<keyword evidence="3" id="KW-1185">Reference proteome</keyword>
<dbReference type="EMBL" id="JAAPAO010000027">
    <property type="protein sequence ID" value="KAF4676817.1"/>
    <property type="molecule type" value="Genomic_DNA"/>
</dbReference>
<dbReference type="AlphaFoldDB" id="A0A7J6MZP1"/>
<evidence type="ECO:0000313" key="2">
    <source>
        <dbReference type="EMBL" id="KAF4676817.1"/>
    </source>
</evidence>
<reference evidence="2 3" key="1">
    <citation type="submission" date="2020-04" db="EMBL/GenBank/DDBJ databases">
        <title>Perkinsus chesapeaki whole genome sequence.</title>
        <authorList>
            <person name="Bogema D.R."/>
        </authorList>
    </citation>
    <scope>NUCLEOTIDE SEQUENCE [LARGE SCALE GENOMIC DNA]</scope>
    <source>
        <strain evidence="2">ATCC PRA-425</strain>
    </source>
</reference>
<proteinExistence type="predicted"/>
<evidence type="ECO:0000313" key="3">
    <source>
        <dbReference type="Proteomes" id="UP000591131"/>
    </source>
</evidence>
<accession>A0A7J6MZP1</accession>
<sequence>MTLFFTFSALMALRAPPGSKWRAIILPKLGVIFASLLVWFVFTGSNVYTVLILCIPVAGPMLAAFWLWYRDHRRARRNKKAAEKLAQAARQQSLFIDVEGGEGFRLIDRSRDYPRPPVSPSSVSSCESEIVARSISGDSDEDRFVSLDEQFVDAEDKESVSMSPSKSKQVRFAGLPELSSSSLHLPPAPTTDKSAMVALKFVLFGIFGTSGSVYSVMILTLPVLGPIVAAVALWILDWHREWRRDKLVKEGNFVVEIDDVGDGQRMFLKVGDDNETEGGFLSPRSRIEMDFPGRGRAVSSWTLGALPEGLEDTIEAIKEADLKHAGGPRAHSKGRTDHSPSIVLRPSVSRRARLARSTVPRRLSTMEGAELYKSDNEYIPLGDGYSLKVNVGRAPEHRVYLTAKRQL</sequence>
<feature type="transmembrane region" description="Helical" evidence="1">
    <location>
        <begin position="21"/>
        <end position="42"/>
    </location>
</feature>
<name>A0A7J6MZP1_PERCH</name>
<comment type="caution">
    <text evidence="2">The sequence shown here is derived from an EMBL/GenBank/DDBJ whole genome shotgun (WGS) entry which is preliminary data.</text>
</comment>